<protein>
    <submittedName>
        <fullName evidence="2">Uncharacterized protein</fullName>
    </submittedName>
</protein>
<feature type="signal peptide" evidence="1">
    <location>
        <begin position="1"/>
        <end position="21"/>
    </location>
</feature>
<dbReference type="PANTHER" id="PTHR11533">
    <property type="entry name" value="PROTEASE M1 ZINC METALLOPROTEASE"/>
    <property type="match status" value="1"/>
</dbReference>
<evidence type="ECO:0000313" key="2">
    <source>
        <dbReference type="EMBL" id="JAT86483.1"/>
    </source>
</evidence>
<gene>
    <name evidence="2" type="ORF">g.2688</name>
</gene>
<dbReference type="SUPFAM" id="SSF55486">
    <property type="entry name" value="Metalloproteases ('zincins'), catalytic domain"/>
    <property type="match status" value="1"/>
</dbReference>
<proteinExistence type="predicted"/>
<dbReference type="GO" id="GO:0042277">
    <property type="term" value="F:peptide binding"/>
    <property type="evidence" value="ECO:0007669"/>
    <property type="project" value="TreeGrafter"/>
</dbReference>
<evidence type="ECO:0000256" key="1">
    <source>
        <dbReference type="SAM" id="SignalP"/>
    </source>
</evidence>
<dbReference type="GO" id="GO:0016020">
    <property type="term" value="C:membrane"/>
    <property type="evidence" value="ECO:0007669"/>
    <property type="project" value="TreeGrafter"/>
</dbReference>
<dbReference type="GO" id="GO:0005737">
    <property type="term" value="C:cytoplasm"/>
    <property type="evidence" value="ECO:0007669"/>
    <property type="project" value="TreeGrafter"/>
</dbReference>
<dbReference type="OrthoDB" id="10031169at2759"/>
<keyword evidence="1" id="KW-0732">Signal</keyword>
<dbReference type="GO" id="GO:0006508">
    <property type="term" value="P:proteolysis"/>
    <property type="evidence" value="ECO:0007669"/>
    <property type="project" value="TreeGrafter"/>
</dbReference>
<reference evidence="2" key="1">
    <citation type="submission" date="2015-09" db="EMBL/GenBank/DDBJ databases">
        <title>De novo assembly of Pectinophora gossypiella (Pink Bollworm) gut transcriptome.</title>
        <authorList>
            <person name="Tassone E.E."/>
        </authorList>
    </citation>
    <scope>NUCLEOTIDE SEQUENCE</scope>
</reference>
<sequence>MIRFIQVVIMLCGVFSFLSRGHRKQQTDKTRIHQFGMLLGYLVSNFEHIENSEDPIYHIPFKAFSRPGTKDFAEFALDFGQKNMIELEHYIEMAYAFPKIDKVAVPDFAAGAM</sequence>
<dbReference type="EMBL" id="GDQN01004571">
    <property type="protein sequence ID" value="JAT86483.1"/>
    <property type="molecule type" value="Transcribed_RNA"/>
</dbReference>
<dbReference type="GO" id="GO:0043171">
    <property type="term" value="P:peptide catabolic process"/>
    <property type="evidence" value="ECO:0007669"/>
    <property type="project" value="TreeGrafter"/>
</dbReference>
<dbReference type="AlphaFoldDB" id="A0A1E1WHJ5"/>
<dbReference type="InterPro" id="IPR050344">
    <property type="entry name" value="Peptidase_M1_aminopeptidases"/>
</dbReference>
<dbReference type="GO" id="GO:0008270">
    <property type="term" value="F:zinc ion binding"/>
    <property type="evidence" value="ECO:0007669"/>
    <property type="project" value="TreeGrafter"/>
</dbReference>
<dbReference type="Gene3D" id="3.30.2010.30">
    <property type="match status" value="1"/>
</dbReference>
<dbReference type="GO" id="GO:0005615">
    <property type="term" value="C:extracellular space"/>
    <property type="evidence" value="ECO:0007669"/>
    <property type="project" value="TreeGrafter"/>
</dbReference>
<accession>A0A1E1WHJ5</accession>
<dbReference type="PANTHER" id="PTHR11533:SF299">
    <property type="entry name" value="AMINOPEPTIDASE"/>
    <property type="match status" value="1"/>
</dbReference>
<name>A0A1E1WHJ5_PECGO</name>
<feature type="chain" id="PRO_5009115401" evidence="1">
    <location>
        <begin position="22"/>
        <end position="113"/>
    </location>
</feature>
<dbReference type="GO" id="GO:0070006">
    <property type="term" value="F:metalloaminopeptidase activity"/>
    <property type="evidence" value="ECO:0007669"/>
    <property type="project" value="TreeGrafter"/>
</dbReference>
<feature type="non-terminal residue" evidence="2">
    <location>
        <position position="113"/>
    </location>
</feature>
<organism evidence="2">
    <name type="scientific">Pectinophora gossypiella</name>
    <name type="common">Cotton pink bollworm</name>
    <name type="synonym">Depressaria gossypiella</name>
    <dbReference type="NCBI Taxonomy" id="13191"/>
    <lineage>
        <taxon>Eukaryota</taxon>
        <taxon>Metazoa</taxon>
        <taxon>Ecdysozoa</taxon>
        <taxon>Arthropoda</taxon>
        <taxon>Hexapoda</taxon>
        <taxon>Insecta</taxon>
        <taxon>Pterygota</taxon>
        <taxon>Neoptera</taxon>
        <taxon>Endopterygota</taxon>
        <taxon>Lepidoptera</taxon>
        <taxon>Glossata</taxon>
        <taxon>Ditrysia</taxon>
        <taxon>Gelechioidea</taxon>
        <taxon>Gelechiidae</taxon>
        <taxon>Apatetrinae</taxon>
        <taxon>Pectinophora</taxon>
    </lineage>
</organism>